<dbReference type="AlphaFoldDB" id="A0A5U4CL72"/>
<accession>A0A5U4CL72</accession>
<dbReference type="EMBL" id="AAGMUQ010000026">
    <property type="protein sequence ID" value="EBP8539771.1"/>
    <property type="molecule type" value="Genomic_DNA"/>
</dbReference>
<sequence length="228" mass="27038">MRVKDNRDFTVAALDITIFHDGYIPEVIAGKDKIKRNQVLNNANLKFEPDNLRWHYFYHRDLWGVIPPEESYLSLLNSITLNRTNDLSYENIKKSPYTFAFLDLMARSCLLRENCQDEILKIIDVMNIIVPKNSNAIYYESIYQLLSWRVTSTRILHDLLNYRKTRIQVHEDMLHSDGIHIDAAISFFLYEMHHYHQAKKLLNSVHDCGFQTDLTNEYLRKLTECEHK</sequence>
<reference evidence="1" key="1">
    <citation type="submission" date="2018-07" db="EMBL/GenBank/DDBJ databases">
        <authorList>
            <consortium name="PulseNet: The National Subtyping Network for Foodborne Disease Surveillance"/>
            <person name="Tarr C.L."/>
            <person name="Trees E."/>
            <person name="Katz L.S."/>
            <person name="Carleton-Romer H.A."/>
            <person name="Stroika S."/>
            <person name="Kucerova Z."/>
            <person name="Roache K.F."/>
            <person name="Sabol A.L."/>
            <person name="Besser J."/>
            <person name="Gerner-Smidt P."/>
        </authorList>
    </citation>
    <scope>NUCLEOTIDE SEQUENCE</scope>
    <source>
        <strain evidence="1">2015K-0757</strain>
    </source>
</reference>
<evidence type="ECO:0000313" key="1">
    <source>
        <dbReference type="EMBL" id="EBP8539771.1"/>
    </source>
</evidence>
<gene>
    <name evidence="1" type="ORF">AMM99_24850</name>
</gene>
<comment type="caution">
    <text evidence="1">The sequence shown here is derived from an EMBL/GenBank/DDBJ whole genome shotgun (WGS) entry which is preliminary data.</text>
</comment>
<name>A0A5U4CL72_SALER</name>
<protein>
    <submittedName>
        <fullName evidence="1">Uncharacterized protein</fullName>
    </submittedName>
</protein>
<organism evidence="1">
    <name type="scientific">Salmonella enterica</name>
    <name type="common">Salmonella choleraesuis</name>
    <dbReference type="NCBI Taxonomy" id="28901"/>
    <lineage>
        <taxon>Bacteria</taxon>
        <taxon>Pseudomonadati</taxon>
        <taxon>Pseudomonadota</taxon>
        <taxon>Gammaproteobacteria</taxon>
        <taxon>Enterobacterales</taxon>
        <taxon>Enterobacteriaceae</taxon>
        <taxon>Salmonella</taxon>
    </lineage>
</organism>
<proteinExistence type="predicted"/>